<dbReference type="SUPFAM" id="SSF54909">
    <property type="entry name" value="Dimeric alpha+beta barrel"/>
    <property type="match status" value="1"/>
</dbReference>
<dbReference type="Gene3D" id="3.30.70.920">
    <property type="match status" value="1"/>
</dbReference>
<dbReference type="InterPro" id="IPR036388">
    <property type="entry name" value="WH-like_DNA-bd_sf"/>
</dbReference>
<dbReference type="Pfam" id="PF01037">
    <property type="entry name" value="AsnC_trans_reg"/>
    <property type="match status" value="1"/>
</dbReference>
<evidence type="ECO:0000256" key="3">
    <source>
        <dbReference type="ARBA" id="ARBA00023159"/>
    </source>
</evidence>
<dbReference type="PANTHER" id="PTHR30154:SF0">
    <property type="entry name" value="LEUCINE-RESPONSIVE REGULATORY PROTEIN"/>
    <property type="match status" value="1"/>
</dbReference>
<dbReference type="PROSITE" id="PS50956">
    <property type="entry name" value="HTH_ASNC_2"/>
    <property type="match status" value="1"/>
</dbReference>
<dbReference type="SUPFAM" id="SSF46785">
    <property type="entry name" value="Winged helix' DNA-binding domain"/>
    <property type="match status" value="1"/>
</dbReference>
<evidence type="ECO:0000313" key="8">
    <source>
        <dbReference type="Proteomes" id="UP000029843"/>
    </source>
</evidence>
<evidence type="ECO:0000256" key="2">
    <source>
        <dbReference type="ARBA" id="ARBA00023125"/>
    </source>
</evidence>
<dbReference type="PATRIC" id="fig|28229.4.peg.105"/>
<dbReference type="GO" id="GO:0005829">
    <property type="term" value="C:cytosol"/>
    <property type="evidence" value="ECO:0007669"/>
    <property type="project" value="TreeGrafter"/>
</dbReference>
<dbReference type="InterPro" id="IPR019888">
    <property type="entry name" value="Tscrpt_reg_AsnC-like"/>
</dbReference>
<dbReference type="RefSeq" id="WP_033091917.1">
    <property type="nucleotide sequence ID" value="NZ_JQED01000003.1"/>
</dbReference>
<accession>A0A099KYQ1</accession>
<dbReference type="Pfam" id="PF13412">
    <property type="entry name" value="HTH_24"/>
    <property type="match status" value="1"/>
</dbReference>
<dbReference type="InterPro" id="IPR000485">
    <property type="entry name" value="AsnC-type_HTH_dom"/>
</dbReference>
<protein>
    <recommendedName>
        <fullName evidence="5">Leucine-responsive regulatory protein</fullName>
    </recommendedName>
</protein>
<dbReference type="CDD" id="cd00090">
    <property type="entry name" value="HTH_ARSR"/>
    <property type="match status" value="1"/>
</dbReference>
<keyword evidence="2" id="KW-0238">DNA-binding</keyword>
<dbReference type="InterPro" id="IPR011991">
    <property type="entry name" value="ArsR-like_HTH"/>
</dbReference>
<dbReference type="PRINTS" id="PR00033">
    <property type="entry name" value="HTHASNC"/>
</dbReference>
<gene>
    <name evidence="7" type="ORF">ND2E_1117</name>
</gene>
<dbReference type="EMBL" id="JQED01000003">
    <property type="protein sequence ID" value="KGJ95335.1"/>
    <property type="molecule type" value="Genomic_DNA"/>
</dbReference>
<dbReference type="Proteomes" id="UP000029843">
    <property type="component" value="Unassembled WGS sequence"/>
</dbReference>
<keyword evidence="3" id="KW-0010">Activator</keyword>
<keyword evidence="4" id="KW-0804">Transcription</keyword>
<dbReference type="OrthoDB" id="166264at2"/>
<name>A0A099KYQ1_COLPS</name>
<dbReference type="InterPro" id="IPR019887">
    <property type="entry name" value="Tscrpt_reg_AsnC/Lrp_C"/>
</dbReference>
<dbReference type="GO" id="GO:0043200">
    <property type="term" value="P:response to amino acid"/>
    <property type="evidence" value="ECO:0007669"/>
    <property type="project" value="TreeGrafter"/>
</dbReference>
<reference evidence="7 8" key="1">
    <citation type="submission" date="2014-08" db="EMBL/GenBank/DDBJ databases">
        <title>Genomic and Phenotypic Diversity of Colwellia psychrerythraea strains from Disparate Marine Basins.</title>
        <authorList>
            <person name="Techtmann S.M."/>
            <person name="Stelling S.C."/>
            <person name="Utturkar S.M."/>
            <person name="Alshibli N."/>
            <person name="Harris A."/>
            <person name="Brown S.D."/>
            <person name="Hazen T.C."/>
        </authorList>
    </citation>
    <scope>NUCLEOTIDE SEQUENCE [LARGE SCALE GENOMIC DNA]</scope>
    <source>
        <strain evidence="7 8">ND2E</strain>
    </source>
</reference>
<proteinExistence type="predicted"/>
<dbReference type="GO" id="GO:0043565">
    <property type="term" value="F:sequence-specific DNA binding"/>
    <property type="evidence" value="ECO:0007669"/>
    <property type="project" value="InterPro"/>
</dbReference>
<evidence type="ECO:0000313" key="7">
    <source>
        <dbReference type="EMBL" id="KGJ95335.1"/>
    </source>
</evidence>
<keyword evidence="1" id="KW-0805">Transcription regulation</keyword>
<dbReference type="InterPro" id="IPR019885">
    <property type="entry name" value="Tscrpt_reg_HTH_AsnC-type_CS"/>
</dbReference>
<sequence length="158" mass="17784">MSNNKTKPLDRIDLMILSTLQADGRISNVDLAKKVNLSASPCLDRVKRLEMEGYIERYGAFLNARKLNFGMSAFVQVTLSRTTSDSFKLFNKEVLTIKEVVECHLVAGGYDYLLKIRFADIESYRLVLEKIGGLTDIAQTSTYIVTEHIKQDGGLPFN</sequence>
<comment type="caution">
    <text evidence="7">The sequence shown here is derived from an EMBL/GenBank/DDBJ whole genome shotgun (WGS) entry which is preliminary data.</text>
</comment>
<dbReference type="Gene3D" id="1.10.10.10">
    <property type="entry name" value="Winged helix-like DNA-binding domain superfamily/Winged helix DNA-binding domain"/>
    <property type="match status" value="1"/>
</dbReference>
<organism evidence="7 8">
    <name type="scientific">Colwellia psychrerythraea</name>
    <name type="common">Vibrio psychroerythus</name>
    <dbReference type="NCBI Taxonomy" id="28229"/>
    <lineage>
        <taxon>Bacteria</taxon>
        <taxon>Pseudomonadati</taxon>
        <taxon>Pseudomonadota</taxon>
        <taxon>Gammaproteobacteria</taxon>
        <taxon>Alteromonadales</taxon>
        <taxon>Colwelliaceae</taxon>
        <taxon>Colwellia</taxon>
    </lineage>
</organism>
<evidence type="ECO:0000256" key="4">
    <source>
        <dbReference type="ARBA" id="ARBA00023163"/>
    </source>
</evidence>
<evidence type="ECO:0000259" key="6">
    <source>
        <dbReference type="PROSITE" id="PS50956"/>
    </source>
</evidence>
<dbReference type="PROSITE" id="PS00519">
    <property type="entry name" value="HTH_ASNC_1"/>
    <property type="match status" value="1"/>
</dbReference>
<evidence type="ECO:0000256" key="5">
    <source>
        <dbReference type="ARBA" id="ARBA00039227"/>
    </source>
</evidence>
<dbReference type="GO" id="GO:0006355">
    <property type="term" value="P:regulation of DNA-templated transcription"/>
    <property type="evidence" value="ECO:0007669"/>
    <property type="project" value="UniProtKB-ARBA"/>
</dbReference>
<feature type="domain" description="HTH asnC-type" evidence="6">
    <location>
        <begin position="9"/>
        <end position="70"/>
    </location>
</feature>
<dbReference type="InterPro" id="IPR011008">
    <property type="entry name" value="Dimeric_a/b-barrel"/>
</dbReference>
<dbReference type="SMART" id="SM00344">
    <property type="entry name" value="HTH_ASNC"/>
    <property type="match status" value="1"/>
</dbReference>
<dbReference type="AlphaFoldDB" id="A0A099KYQ1"/>
<dbReference type="InterPro" id="IPR036390">
    <property type="entry name" value="WH_DNA-bd_sf"/>
</dbReference>
<evidence type="ECO:0000256" key="1">
    <source>
        <dbReference type="ARBA" id="ARBA00023015"/>
    </source>
</evidence>
<dbReference type="PANTHER" id="PTHR30154">
    <property type="entry name" value="LEUCINE-RESPONSIVE REGULATORY PROTEIN"/>
    <property type="match status" value="1"/>
</dbReference>